<dbReference type="RefSeq" id="WP_071946464.1">
    <property type="nucleotide sequence ID" value="NZ_CP018139.1"/>
</dbReference>
<dbReference type="GO" id="GO:0005886">
    <property type="term" value="C:plasma membrane"/>
    <property type="evidence" value="ECO:0007669"/>
    <property type="project" value="UniProtKB-SubCell"/>
</dbReference>
<dbReference type="KEGG" id="hsi:BOX17_16235"/>
<feature type="transmembrane region" description="Helical" evidence="7">
    <location>
        <begin position="354"/>
        <end position="374"/>
    </location>
</feature>
<evidence type="ECO:0000256" key="2">
    <source>
        <dbReference type="ARBA" id="ARBA00022475"/>
    </source>
</evidence>
<comment type="subunit">
    <text evidence="7">The complex comprises the extracytoplasmic solute receptor protein and the two transmembrane proteins.</text>
</comment>
<comment type="subcellular location">
    <subcellularLocation>
        <location evidence="1 7">Cell inner membrane</location>
        <topology evidence="1 7">Multi-pass membrane protein</topology>
    </subcellularLocation>
</comment>
<dbReference type="InterPro" id="IPR004681">
    <property type="entry name" value="TRAP_DctM"/>
</dbReference>
<dbReference type="Pfam" id="PF06808">
    <property type="entry name" value="DctM"/>
    <property type="match status" value="1"/>
</dbReference>
<keyword evidence="3 7" id="KW-0997">Cell inner membrane</keyword>
<keyword evidence="2" id="KW-1003">Cell membrane</keyword>
<evidence type="ECO:0000256" key="3">
    <source>
        <dbReference type="ARBA" id="ARBA00022519"/>
    </source>
</evidence>
<dbReference type="EMBL" id="CP018139">
    <property type="protein sequence ID" value="APE32370.1"/>
    <property type="molecule type" value="Genomic_DNA"/>
</dbReference>
<keyword evidence="5 7" id="KW-1133">Transmembrane helix</keyword>
<sequence length="419" mass="43636">MTALLFVLFFVFMLLGVPVALAIGASTLLALQAEGVPLMVVTQQMFQGINSFALVAVPMFILAGDLMAQGKVSEKLVDFADALFGFLKGGLSIVSVLAGMFFAAISGSGAATTAAVGSTLVPELRKKGYEPASAASLIAASGTIGVVIPPSVPMIIYAVIAQQSVSQLFLSGFLPGLAMGMGLATIAIVQAYRRNYPRGTAFSAATIWRTLKSASWGLATPVIILGGIFSGIFTPSEAAVVAVNYALLVSLFVYRDLSLGDVYRILIRSAITTSVIMLVIATSAVLSWTLSSWQVPGAIAQAVLSLSTDPYVIMLLVVAVILLTGVFIETASALIILTPVLLPLVTQLGIDPIHFGLIIVVGLAIGMITPPVAINLYVASSVTQLPLERITRAILPYLLGLVSVLLLVVYVPILLGLSG</sequence>
<evidence type="ECO:0000256" key="6">
    <source>
        <dbReference type="ARBA" id="ARBA00023136"/>
    </source>
</evidence>
<feature type="transmembrane region" description="Helical" evidence="7">
    <location>
        <begin position="311"/>
        <end position="342"/>
    </location>
</feature>
<feature type="transmembrane region" description="Helical" evidence="7">
    <location>
        <begin position="266"/>
        <end position="291"/>
    </location>
</feature>
<protein>
    <recommendedName>
        <fullName evidence="7">TRAP transporter large permease protein</fullName>
    </recommendedName>
</protein>
<feature type="transmembrane region" description="Helical" evidence="7">
    <location>
        <begin position="134"/>
        <end position="160"/>
    </location>
</feature>
<proteinExistence type="inferred from homology"/>
<evidence type="ECO:0000313" key="9">
    <source>
        <dbReference type="EMBL" id="APE32370.1"/>
    </source>
</evidence>
<name>A0A1J0VK22_9GAMM</name>
<organism evidence="9 10">
    <name type="scientific">Halomonas aestuarii</name>
    <dbReference type="NCBI Taxonomy" id="1897729"/>
    <lineage>
        <taxon>Bacteria</taxon>
        <taxon>Pseudomonadati</taxon>
        <taxon>Pseudomonadota</taxon>
        <taxon>Gammaproteobacteria</taxon>
        <taxon>Oceanospirillales</taxon>
        <taxon>Halomonadaceae</taxon>
        <taxon>Halomonas</taxon>
    </lineage>
</organism>
<dbReference type="Proteomes" id="UP000181985">
    <property type="component" value="Chromosome"/>
</dbReference>
<evidence type="ECO:0000256" key="1">
    <source>
        <dbReference type="ARBA" id="ARBA00004429"/>
    </source>
</evidence>
<feature type="transmembrane region" description="Helical" evidence="7">
    <location>
        <begin position="46"/>
        <end position="64"/>
    </location>
</feature>
<dbReference type="NCBIfam" id="TIGR00786">
    <property type="entry name" value="dctM"/>
    <property type="match status" value="1"/>
</dbReference>
<dbReference type="AlphaFoldDB" id="A0A1J0VK22"/>
<comment type="caution">
    <text evidence="7">Lacks conserved residue(s) required for the propagation of feature annotation.</text>
</comment>
<evidence type="ECO:0000256" key="4">
    <source>
        <dbReference type="ARBA" id="ARBA00022692"/>
    </source>
</evidence>
<keyword evidence="10" id="KW-1185">Reference proteome</keyword>
<comment type="similarity">
    <text evidence="7">Belongs to the TRAP transporter large permease family.</text>
</comment>
<dbReference type="OrthoDB" id="9796052at2"/>
<accession>A0A1J0VK22</accession>
<feature type="transmembrane region" description="Helical" evidence="7">
    <location>
        <begin position="394"/>
        <end position="417"/>
    </location>
</feature>
<evidence type="ECO:0000256" key="5">
    <source>
        <dbReference type="ARBA" id="ARBA00022989"/>
    </source>
</evidence>
<feature type="transmembrane region" description="Helical" evidence="7">
    <location>
        <begin position="76"/>
        <end position="94"/>
    </location>
</feature>
<dbReference type="InterPro" id="IPR010656">
    <property type="entry name" value="DctM"/>
</dbReference>
<gene>
    <name evidence="9" type="ORF">BOX17_16235</name>
</gene>
<evidence type="ECO:0000256" key="7">
    <source>
        <dbReference type="RuleBase" id="RU369079"/>
    </source>
</evidence>
<dbReference type="PANTHER" id="PTHR33362:SF3">
    <property type="entry name" value="SIALIC ACID TRAP TRANSPORTER PERMEASE PROTEIN SIAT"/>
    <property type="match status" value="1"/>
</dbReference>
<keyword evidence="6 7" id="KW-0472">Membrane</keyword>
<keyword evidence="7" id="KW-0813">Transport</keyword>
<feature type="transmembrane region" description="Helical" evidence="7">
    <location>
        <begin position="238"/>
        <end position="254"/>
    </location>
</feature>
<dbReference type="GO" id="GO:0022857">
    <property type="term" value="F:transmembrane transporter activity"/>
    <property type="evidence" value="ECO:0007669"/>
    <property type="project" value="UniProtKB-UniRule"/>
</dbReference>
<reference evidence="10" key="1">
    <citation type="submission" date="2016-11" db="EMBL/GenBank/DDBJ databases">
        <title>Halolamina sediminis sp. nov., an extremely halophilic archaeon isolated from solar salt.</title>
        <authorList>
            <person name="Koh H.-W."/>
            <person name="Rani S."/>
            <person name="Park S.-J."/>
        </authorList>
    </citation>
    <scope>NUCLEOTIDE SEQUENCE [LARGE SCALE GENOMIC DNA]</scope>
    <source>
        <strain evidence="10">Hb3</strain>
    </source>
</reference>
<dbReference type="PANTHER" id="PTHR33362">
    <property type="entry name" value="SIALIC ACID TRAP TRANSPORTER PERMEASE PROTEIN SIAT-RELATED"/>
    <property type="match status" value="1"/>
</dbReference>
<feature type="domain" description="TRAP C4-dicarboxylate transport system permease DctM subunit" evidence="8">
    <location>
        <begin position="6"/>
        <end position="412"/>
    </location>
</feature>
<keyword evidence="4 7" id="KW-0812">Transmembrane</keyword>
<feature type="transmembrane region" description="Helical" evidence="7">
    <location>
        <begin position="213"/>
        <end position="232"/>
    </location>
</feature>
<feature type="transmembrane region" description="Helical" evidence="7">
    <location>
        <begin position="172"/>
        <end position="192"/>
    </location>
</feature>
<comment type="function">
    <text evidence="7">Part of the tripartite ATP-independent periplasmic (TRAP) transport system.</text>
</comment>
<evidence type="ECO:0000313" key="10">
    <source>
        <dbReference type="Proteomes" id="UP000181985"/>
    </source>
</evidence>
<evidence type="ECO:0000259" key="8">
    <source>
        <dbReference type="Pfam" id="PF06808"/>
    </source>
</evidence>
<dbReference type="PIRSF" id="PIRSF006066">
    <property type="entry name" value="HI0050"/>
    <property type="match status" value="1"/>
</dbReference>